<name>A0A017SWI4_9BACT</name>
<evidence type="ECO:0008006" key="4">
    <source>
        <dbReference type="Google" id="ProtNLM"/>
    </source>
</evidence>
<dbReference type="EMBL" id="ASRX01000093">
    <property type="protein sequence ID" value="EYF00965.1"/>
    <property type="molecule type" value="Genomic_DNA"/>
</dbReference>
<dbReference type="STRING" id="1192034.CAP_8833"/>
<evidence type="ECO:0000313" key="2">
    <source>
        <dbReference type="EMBL" id="EYF00965.1"/>
    </source>
</evidence>
<keyword evidence="3" id="KW-1185">Reference proteome</keyword>
<evidence type="ECO:0000313" key="3">
    <source>
        <dbReference type="Proteomes" id="UP000019678"/>
    </source>
</evidence>
<proteinExistence type="predicted"/>
<reference evidence="2 3" key="1">
    <citation type="submission" date="2013-05" db="EMBL/GenBank/DDBJ databases">
        <title>Genome assembly of Chondromyces apiculatus DSM 436.</title>
        <authorList>
            <person name="Sharma G."/>
            <person name="Khatri I."/>
            <person name="Kaur C."/>
            <person name="Mayilraj S."/>
            <person name="Subramanian S."/>
        </authorList>
    </citation>
    <scope>NUCLEOTIDE SEQUENCE [LARGE SCALE GENOMIC DNA]</scope>
    <source>
        <strain evidence="2 3">DSM 436</strain>
    </source>
</reference>
<dbReference type="RefSeq" id="WP_197041538.1">
    <property type="nucleotide sequence ID" value="NZ_ASRX01000093.1"/>
</dbReference>
<sequence length="184" mass="19754">MRMRTWSRVGVMLMVVSLVACGGDDDGGDGSTATETECTLADDPGAPGQYADTCVMRSWVEPYVGKYSSQYCVLTIATDTSVPAVFTLEISGDKLPGTYTIDWEGGSGMGNDSYYRFTTDTTYATTSAENFTAAVKVSDTEEQSVSLRVDNVNATPAFSGNFQRTVTSPFLNELVGCGEFSREP</sequence>
<keyword evidence="1" id="KW-0732">Signal</keyword>
<dbReference type="Proteomes" id="UP000019678">
    <property type="component" value="Unassembled WGS sequence"/>
</dbReference>
<evidence type="ECO:0000256" key="1">
    <source>
        <dbReference type="SAM" id="SignalP"/>
    </source>
</evidence>
<dbReference type="PROSITE" id="PS51257">
    <property type="entry name" value="PROKAR_LIPOPROTEIN"/>
    <property type="match status" value="1"/>
</dbReference>
<comment type="caution">
    <text evidence="2">The sequence shown here is derived from an EMBL/GenBank/DDBJ whole genome shotgun (WGS) entry which is preliminary data.</text>
</comment>
<accession>A0A017SWI4</accession>
<feature type="chain" id="PRO_5001499719" description="Lipoprotein" evidence="1">
    <location>
        <begin position="23"/>
        <end position="184"/>
    </location>
</feature>
<dbReference type="AlphaFoldDB" id="A0A017SWI4"/>
<feature type="signal peptide" evidence="1">
    <location>
        <begin position="1"/>
        <end position="22"/>
    </location>
</feature>
<protein>
    <recommendedName>
        <fullName evidence="4">Lipoprotein</fullName>
    </recommendedName>
</protein>
<gene>
    <name evidence="2" type="ORF">CAP_8833</name>
</gene>
<organism evidence="2 3">
    <name type="scientific">Chondromyces apiculatus DSM 436</name>
    <dbReference type="NCBI Taxonomy" id="1192034"/>
    <lineage>
        <taxon>Bacteria</taxon>
        <taxon>Pseudomonadati</taxon>
        <taxon>Myxococcota</taxon>
        <taxon>Polyangia</taxon>
        <taxon>Polyangiales</taxon>
        <taxon>Polyangiaceae</taxon>
        <taxon>Chondromyces</taxon>
    </lineage>
</organism>